<evidence type="ECO:0000313" key="2">
    <source>
        <dbReference type="Proteomes" id="UP001233172"/>
    </source>
</evidence>
<dbReference type="Proteomes" id="UP001233172">
    <property type="component" value="Unassembled WGS sequence"/>
</dbReference>
<accession>A0AAD8EW26</accession>
<organism evidence="1 2">
    <name type="scientific">Biomphalaria pfeifferi</name>
    <name type="common">Bloodfluke planorb</name>
    <name type="synonym">Freshwater snail</name>
    <dbReference type="NCBI Taxonomy" id="112525"/>
    <lineage>
        <taxon>Eukaryota</taxon>
        <taxon>Metazoa</taxon>
        <taxon>Spiralia</taxon>
        <taxon>Lophotrochozoa</taxon>
        <taxon>Mollusca</taxon>
        <taxon>Gastropoda</taxon>
        <taxon>Heterobranchia</taxon>
        <taxon>Euthyneura</taxon>
        <taxon>Panpulmonata</taxon>
        <taxon>Hygrophila</taxon>
        <taxon>Lymnaeoidea</taxon>
        <taxon>Planorbidae</taxon>
        <taxon>Biomphalaria</taxon>
    </lineage>
</organism>
<reference evidence="1" key="2">
    <citation type="submission" date="2023-04" db="EMBL/GenBank/DDBJ databases">
        <authorList>
            <person name="Bu L."/>
            <person name="Lu L."/>
            <person name="Laidemitt M.R."/>
            <person name="Zhang S.M."/>
            <person name="Mutuku M."/>
            <person name="Mkoji G."/>
            <person name="Steinauer M."/>
            <person name="Loker E.S."/>
        </authorList>
    </citation>
    <scope>NUCLEOTIDE SEQUENCE</scope>
    <source>
        <strain evidence="1">KasaAsao</strain>
        <tissue evidence="1">Whole Snail</tissue>
    </source>
</reference>
<evidence type="ECO:0000313" key="1">
    <source>
        <dbReference type="EMBL" id="KAK0040939.1"/>
    </source>
</evidence>
<feature type="non-terminal residue" evidence="1">
    <location>
        <position position="66"/>
    </location>
</feature>
<reference evidence="1" key="1">
    <citation type="journal article" date="2023" name="PLoS Negl. Trop. Dis.">
        <title>A genome sequence for Biomphalaria pfeifferi, the major vector snail for the human-infecting parasite Schistosoma mansoni.</title>
        <authorList>
            <person name="Bu L."/>
            <person name="Lu L."/>
            <person name="Laidemitt M.R."/>
            <person name="Zhang S.M."/>
            <person name="Mutuku M."/>
            <person name="Mkoji G."/>
            <person name="Steinauer M."/>
            <person name="Loker E.S."/>
        </authorList>
    </citation>
    <scope>NUCLEOTIDE SEQUENCE</scope>
    <source>
        <strain evidence="1">KasaAsao</strain>
    </source>
</reference>
<gene>
    <name evidence="1" type="ORF">Bpfe_029646</name>
</gene>
<keyword evidence="2" id="KW-1185">Reference proteome</keyword>
<dbReference type="AlphaFoldDB" id="A0AAD8EW26"/>
<comment type="caution">
    <text evidence="1">The sequence shown here is derived from an EMBL/GenBank/DDBJ whole genome shotgun (WGS) entry which is preliminary data.</text>
</comment>
<name>A0AAD8EW26_BIOPF</name>
<proteinExistence type="predicted"/>
<sequence length="66" mass="6851">MLFTLVTGASHGRCISSGVTRCQHGQRKKKTLRIAPAPWGSPTSPLGPALATLVANCGARGNPPQK</sequence>
<protein>
    <submittedName>
        <fullName evidence="1">Uncharacterized protein</fullName>
    </submittedName>
</protein>
<dbReference type="EMBL" id="JASAOG010000296">
    <property type="protein sequence ID" value="KAK0040939.1"/>
    <property type="molecule type" value="Genomic_DNA"/>
</dbReference>